<proteinExistence type="inferred from homology"/>
<reference evidence="7 8" key="1">
    <citation type="submission" date="2020-05" db="EMBL/GenBank/DDBJ databases">
        <title>Flexivirga sp. ID2601S isolated from air conditioner.</title>
        <authorList>
            <person name="Kim D.H."/>
        </authorList>
    </citation>
    <scope>NUCLEOTIDE SEQUENCE [LARGE SCALE GENOMIC DNA]</scope>
    <source>
        <strain evidence="7 8">ID2601S</strain>
    </source>
</reference>
<evidence type="ECO:0000256" key="6">
    <source>
        <dbReference type="RuleBase" id="RU365102"/>
    </source>
</evidence>
<dbReference type="AlphaFoldDB" id="A0A849APB7"/>
<sequence length="202" mass="21316">MLDIGIILTVFALVFVAELPDKTAIASLVLGTRFPWIWVFAGTGAAFVVHVLVALAAGQLLHLLPAQLLEAVIAVLFLLGAFLIWREGQEDDEGEEDDAEEAATSVADGAGFWKVASVGFGVIFVAEWGDLTQIMTANLAAKYHDPLSVGIGAVLGLWAVSLIALLGGRTLLKFLPIKWITRAAAVVMVVLGILSAVNAIRG</sequence>
<dbReference type="EMBL" id="JABENB010000002">
    <property type="protein sequence ID" value="NNG40160.1"/>
    <property type="molecule type" value="Genomic_DNA"/>
</dbReference>
<keyword evidence="3 6" id="KW-0812">Transmembrane</keyword>
<dbReference type="RefSeq" id="WP_171156189.1">
    <property type="nucleotide sequence ID" value="NZ_JABENB010000002.1"/>
</dbReference>
<dbReference type="Pfam" id="PF01169">
    <property type="entry name" value="GDT1"/>
    <property type="match status" value="2"/>
</dbReference>
<evidence type="ECO:0000256" key="4">
    <source>
        <dbReference type="ARBA" id="ARBA00022989"/>
    </source>
</evidence>
<keyword evidence="4 6" id="KW-1133">Transmembrane helix</keyword>
<dbReference type="PANTHER" id="PTHR12608:SF1">
    <property type="entry name" value="TRANSMEMBRANE PROTEIN 165"/>
    <property type="match status" value="1"/>
</dbReference>
<evidence type="ECO:0000256" key="5">
    <source>
        <dbReference type="ARBA" id="ARBA00023136"/>
    </source>
</evidence>
<dbReference type="Proteomes" id="UP000557772">
    <property type="component" value="Unassembled WGS sequence"/>
</dbReference>
<comment type="caution">
    <text evidence="7">The sequence shown here is derived from an EMBL/GenBank/DDBJ whole genome shotgun (WGS) entry which is preliminary data.</text>
</comment>
<evidence type="ECO:0000313" key="8">
    <source>
        <dbReference type="Proteomes" id="UP000557772"/>
    </source>
</evidence>
<dbReference type="PANTHER" id="PTHR12608">
    <property type="entry name" value="TRANSMEMBRANE PROTEIN HTP-1 RELATED"/>
    <property type="match status" value="1"/>
</dbReference>
<comment type="similarity">
    <text evidence="2 6">Belongs to the GDT1 family.</text>
</comment>
<accession>A0A849APB7</accession>
<evidence type="ECO:0000256" key="2">
    <source>
        <dbReference type="ARBA" id="ARBA00009190"/>
    </source>
</evidence>
<feature type="transmembrane region" description="Helical" evidence="6">
    <location>
        <begin position="36"/>
        <end position="56"/>
    </location>
</feature>
<name>A0A849APB7_9MICO</name>
<dbReference type="GO" id="GO:0016020">
    <property type="term" value="C:membrane"/>
    <property type="evidence" value="ECO:0007669"/>
    <property type="project" value="UniProtKB-SubCell"/>
</dbReference>
<evidence type="ECO:0000256" key="3">
    <source>
        <dbReference type="ARBA" id="ARBA00022692"/>
    </source>
</evidence>
<keyword evidence="8" id="KW-1185">Reference proteome</keyword>
<gene>
    <name evidence="7" type="ORF">HJ588_12885</name>
</gene>
<feature type="transmembrane region" description="Helical" evidence="6">
    <location>
        <begin position="68"/>
        <end position="85"/>
    </location>
</feature>
<dbReference type="InterPro" id="IPR001727">
    <property type="entry name" value="GDT1-like"/>
</dbReference>
<keyword evidence="5 6" id="KW-0472">Membrane</keyword>
<dbReference type="GO" id="GO:0046873">
    <property type="term" value="F:metal ion transmembrane transporter activity"/>
    <property type="evidence" value="ECO:0007669"/>
    <property type="project" value="InterPro"/>
</dbReference>
<comment type="subcellular location">
    <subcellularLocation>
        <location evidence="1 6">Membrane</location>
        <topology evidence="1 6">Multi-pass membrane protein</topology>
    </subcellularLocation>
</comment>
<organism evidence="7 8">
    <name type="scientific">Flexivirga aerilata</name>
    <dbReference type="NCBI Taxonomy" id="1656889"/>
    <lineage>
        <taxon>Bacteria</taxon>
        <taxon>Bacillati</taxon>
        <taxon>Actinomycetota</taxon>
        <taxon>Actinomycetes</taxon>
        <taxon>Micrococcales</taxon>
        <taxon>Dermacoccaceae</taxon>
        <taxon>Flexivirga</taxon>
    </lineage>
</organism>
<feature type="transmembrane region" description="Helical" evidence="6">
    <location>
        <begin position="147"/>
        <end position="167"/>
    </location>
</feature>
<evidence type="ECO:0000256" key="1">
    <source>
        <dbReference type="ARBA" id="ARBA00004141"/>
    </source>
</evidence>
<comment type="caution">
    <text evidence="6">Lacks conserved residue(s) required for the propagation of feature annotation.</text>
</comment>
<protein>
    <recommendedName>
        <fullName evidence="6">GDT1 family protein</fullName>
    </recommendedName>
</protein>
<evidence type="ECO:0000313" key="7">
    <source>
        <dbReference type="EMBL" id="NNG40160.1"/>
    </source>
</evidence>
<feature type="transmembrane region" description="Helical" evidence="6">
    <location>
        <begin position="179"/>
        <end position="200"/>
    </location>
</feature>